<sequence length="341" mass="38895">MQDLDLRKGNFLELAGLALTNIRIFAEVIIRWRCIPHPNSEGSFQLQALHIHLPSPLVSISYSFILKLLKRSISFLLGFCYSPSNFVLILSSCTHITSWPRALFANITWESILPELVAINASFEDWSSGLRTLLEVEGFDLEEQGERKKGIKESKEEEGCKVKNEKEKGKKGRIEKEQNEEKEIERGKENGKLEEKRTRRKKGEEGQANGKRQERSCNTRVGGRKVVSKSRFHPPNNQLPGLPTNSRKLIATVMDGHIVTEPVQRGWLRLMLANTGAEARSIPRDVECTAPYDQHSASDYNKNMFQANMRNDMNLDVDEGPICCHFHANLFIHLWQTTVQQ</sequence>
<accession>A0ABQ4X894</accession>
<feature type="compositionally biased region" description="Basic residues" evidence="1">
    <location>
        <begin position="222"/>
        <end position="232"/>
    </location>
</feature>
<evidence type="ECO:0000256" key="1">
    <source>
        <dbReference type="SAM" id="MobiDB-lite"/>
    </source>
</evidence>
<gene>
    <name evidence="2" type="ORF">Tco_0655844</name>
</gene>
<keyword evidence="3" id="KW-1185">Reference proteome</keyword>
<protein>
    <submittedName>
        <fullName evidence="2">Uncharacterized protein</fullName>
    </submittedName>
</protein>
<reference evidence="2" key="1">
    <citation type="journal article" date="2022" name="Int. J. Mol. Sci.">
        <title>Draft Genome of Tanacetum Coccineum: Genomic Comparison of Closely Related Tanacetum-Family Plants.</title>
        <authorList>
            <person name="Yamashiro T."/>
            <person name="Shiraishi A."/>
            <person name="Nakayama K."/>
            <person name="Satake H."/>
        </authorList>
    </citation>
    <scope>NUCLEOTIDE SEQUENCE</scope>
</reference>
<dbReference type="EMBL" id="BQNB010009263">
    <property type="protein sequence ID" value="GJS61060.1"/>
    <property type="molecule type" value="Genomic_DNA"/>
</dbReference>
<feature type="compositionally biased region" description="Polar residues" evidence="1">
    <location>
        <begin position="235"/>
        <end position="244"/>
    </location>
</feature>
<feature type="region of interest" description="Disordered" evidence="1">
    <location>
        <begin position="145"/>
        <end position="244"/>
    </location>
</feature>
<comment type="caution">
    <text evidence="2">The sequence shown here is derived from an EMBL/GenBank/DDBJ whole genome shotgun (WGS) entry which is preliminary data.</text>
</comment>
<name>A0ABQ4X894_9ASTR</name>
<proteinExistence type="predicted"/>
<dbReference type="Proteomes" id="UP001151760">
    <property type="component" value="Unassembled WGS sequence"/>
</dbReference>
<organism evidence="2 3">
    <name type="scientific">Tanacetum coccineum</name>
    <dbReference type="NCBI Taxonomy" id="301880"/>
    <lineage>
        <taxon>Eukaryota</taxon>
        <taxon>Viridiplantae</taxon>
        <taxon>Streptophyta</taxon>
        <taxon>Embryophyta</taxon>
        <taxon>Tracheophyta</taxon>
        <taxon>Spermatophyta</taxon>
        <taxon>Magnoliopsida</taxon>
        <taxon>eudicotyledons</taxon>
        <taxon>Gunneridae</taxon>
        <taxon>Pentapetalae</taxon>
        <taxon>asterids</taxon>
        <taxon>campanulids</taxon>
        <taxon>Asterales</taxon>
        <taxon>Asteraceae</taxon>
        <taxon>Asteroideae</taxon>
        <taxon>Anthemideae</taxon>
        <taxon>Anthemidinae</taxon>
        <taxon>Tanacetum</taxon>
    </lineage>
</organism>
<reference evidence="2" key="2">
    <citation type="submission" date="2022-01" db="EMBL/GenBank/DDBJ databases">
        <authorList>
            <person name="Yamashiro T."/>
            <person name="Shiraishi A."/>
            <person name="Satake H."/>
            <person name="Nakayama K."/>
        </authorList>
    </citation>
    <scope>NUCLEOTIDE SEQUENCE</scope>
</reference>
<feature type="compositionally biased region" description="Basic and acidic residues" evidence="1">
    <location>
        <begin position="145"/>
        <end position="217"/>
    </location>
</feature>
<evidence type="ECO:0000313" key="3">
    <source>
        <dbReference type="Proteomes" id="UP001151760"/>
    </source>
</evidence>
<evidence type="ECO:0000313" key="2">
    <source>
        <dbReference type="EMBL" id="GJS61060.1"/>
    </source>
</evidence>